<name>A0A5D3YIZ5_9BACT</name>
<gene>
    <name evidence="1" type="ORF">LX73_1241</name>
</gene>
<reference evidence="1 2" key="1">
    <citation type="submission" date="2019-07" db="EMBL/GenBank/DDBJ databases">
        <title>Genomic Encyclopedia of Archaeal and Bacterial Type Strains, Phase II (KMG-II): from individual species to whole genera.</title>
        <authorList>
            <person name="Goeker M."/>
        </authorList>
    </citation>
    <scope>NUCLEOTIDE SEQUENCE [LARGE SCALE GENOMIC DNA]</scope>
    <source>
        <strain evidence="1 2">DSM 21935</strain>
    </source>
</reference>
<dbReference type="EMBL" id="VNHY01000002">
    <property type="protein sequence ID" value="TYP93535.1"/>
    <property type="molecule type" value="Genomic_DNA"/>
</dbReference>
<dbReference type="AlphaFoldDB" id="A0A5D3YIZ5"/>
<comment type="caution">
    <text evidence="1">The sequence shown here is derived from an EMBL/GenBank/DDBJ whole genome shotgun (WGS) entry which is preliminary data.</text>
</comment>
<proteinExistence type="predicted"/>
<dbReference type="RefSeq" id="WP_148898599.1">
    <property type="nucleotide sequence ID" value="NZ_VNHY01000002.1"/>
</dbReference>
<dbReference type="Proteomes" id="UP000324595">
    <property type="component" value="Unassembled WGS sequence"/>
</dbReference>
<dbReference type="OrthoDB" id="1525043at2"/>
<protein>
    <submittedName>
        <fullName evidence="1">Uncharacterized protein</fullName>
    </submittedName>
</protein>
<sequence length="75" mass="8529">MPTITQQPVTNLRDNIYDTLDCPGITTITRSRQFTGVLISLGDLDPKLAKRLQDVTIRNPEHGLQLLLDYITYRS</sequence>
<keyword evidence="2" id="KW-1185">Reference proteome</keyword>
<evidence type="ECO:0000313" key="2">
    <source>
        <dbReference type="Proteomes" id="UP000324595"/>
    </source>
</evidence>
<organism evidence="1 2">
    <name type="scientific">Fodinibius salinus</name>
    <dbReference type="NCBI Taxonomy" id="860790"/>
    <lineage>
        <taxon>Bacteria</taxon>
        <taxon>Pseudomonadati</taxon>
        <taxon>Balneolota</taxon>
        <taxon>Balneolia</taxon>
        <taxon>Balneolales</taxon>
        <taxon>Balneolaceae</taxon>
        <taxon>Fodinibius</taxon>
    </lineage>
</organism>
<accession>A0A5D3YIZ5</accession>
<evidence type="ECO:0000313" key="1">
    <source>
        <dbReference type="EMBL" id="TYP93535.1"/>
    </source>
</evidence>